<protein>
    <submittedName>
        <fullName evidence="2">19991_t:CDS:1</fullName>
    </submittedName>
</protein>
<dbReference type="Proteomes" id="UP000789901">
    <property type="component" value="Unassembled WGS sequence"/>
</dbReference>
<comment type="caution">
    <text evidence="2">The sequence shown here is derived from an EMBL/GenBank/DDBJ whole genome shotgun (WGS) entry which is preliminary data.</text>
</comment>
<name>A0ABN7W0F6_GIGMA</name>
<keyword evidence="3" id="KW-1185">Reference proteome</keyword>
<gene>
    <name evidence="2" type="ORF">GMARGA_LOCUS24395</name>
</gene>
<reference evidence="2 3" key="1">
    <citation type="submission" date="2021-06" db="EMBL/GenBank/DDBJ databases">
        <authorList>
            <person name="Kallberg Y."/>
            <person name="Tangrot J."/>
            <person name="Rosling A."/>
        </authorList>
    </citation>
    <scope>NUCLEOTIDE SEQUENCE [LARGE SCALE GENOMIC DNA]</scope>
    <source>
        <strain evidence="2 3">120-4 pot B 10/14</strain>
    </source>
</reference>
<feature type="non-terminal residue" evidence="2">
    <location>
        <position position="1"/>
    </location>
</feature>
<accession>A0ABN7W0F6</accession>
<evidence type="ECO:0000313" key="2">
    <source>
        <dbReference type="EMBL" id="CAG8806897.1"/>
    </source>
</evidence>
<dbReference type="PANTHER" id="PTHR10492">
    <property type="match status" value="1"/>
</dbReference>
<dbReference type="EMBL" id="CAJVQB010025668">
    <property type="protein sequence ID" value="CAG8806897.1"/>
    <property type="molecule type" value="Genomic_DNA"/>
</dbReference>
<evidence type="ECO:0000313" key="3">
    <source>
        <dbReference type="Proteomes" id="UP000789901"/>
    </source>
</evidence>
<organism evidence="2 3">
    <name type="scientific">Gigaspora margarita</name>
    <dbReference type="NCBI Taxonomy" id="4874"/>
    <lineage>
        <taxon>Eukaryota</taxon>
        <taxon>Fungi</taxon>
        <taxon>Fungi incertae sedis</taxon>
        <taxon>Mucoromycota</taxon>
        <taxon>Glomeromycotina</taxon>
        <taxon>Glomeromycetes</taxon>
        <taxon>Diversisporales</taxon>
        <taxon>Gigasporaceae</taxon>
        <taxon>Gigaspora</taxon>
    </lineage>
</organism>
<proteinExistence type="predicted"/>
<dbReference type="PANTHER" id="PTHR10492:SF57">
    <property type="entry name" value="ATP-DEPENDENT DNA HELICASE"/>
    <property type="match status" value="1"/>
</dbReference>
<evidence type="ECO:0000256" key="1">
    <source>
        <dbReference type="SAM" id="MobiDB-lite"/>
    </source>
</evidence>
<feature type="region of interest" description="Disordered" evidence="1">
    <location>
        <begin position="183"/>
        <end position="202"/>
    </location>
</feature>
<sequence length="271" mass="32023">QNALEITPVIIKAFNSHLKKLKELLHIYFGPIIYIIDVIEFQKYRFPYAHIVVHVQPKLPIDQIDKIISAELPNKNSHLKKLVEKYMIHRLQYSSHCLRNGKCIYQYPKPIIPETYIDKKGYVQYRHRTQNDAWVVPYNPILLLNLECHINFEIAFTVNLFMYLYKYFFKGPDYVKYNINTSNTKNSNSTTSETTNNNESSTKSVNKFKDYINRRYLLALEAAWRIFRYPITTSDPSVQILPIHLLNTNIPQYSCSQNNSLSISLLNHYFF</sequence>